<dbReference type="Proteomes" id="UP000575985">
    <property type="component" value="Unassembled WGS sequence"/>
</dbReference>
<comment type="caution">
    <text evidence="3">The sequence shown here is derived from an EMBL/GenBank/DDBJ whole genome shotgun (WGS) entry which is preliminary data.</text>
</comment>
<dbReference type="RefSeq" id="WP_179768660.1">
    <property type="nucleotide sequence ID" value="NZ_JACCFO010000001.1"/>
</dbReference>
<evidence type="ECO:0000256" key="1">
    <source>
        <dbReference type="SAM" id="MobiDB-lite"/>
    </source>
</evidence>
<dbReference type="Gene3D" id="3.10.450.50">
    <property type="match status" value="1"/>
</dbReference>
<organism evidence="3 4">
    <name type="scientific">Streptomonospora nanhaiensis</name>
    <dbReference type="NCBI Taxonomy" id="1323731"/>
    <lineage>
        <taxon>Bacteria</taxon>
        <taxon>Bacillati</taxon>
        <taxon>Actinomycetota</taxon>
        <taxon>Actinomycetes</taxon>
        <taxon>Streptosporangiales</taxon>
        <taxon>Nocardiopsidaceae</taxon>
        <taxon>Streptomonospora</taxon>
    </lineage>
</organism>
<evidence type="ECO:0000313" key="3">
    <source>
        <dbReference type="EMBL" id="NYI97277.1"/>
    </source>
</evidence>
<feature type="domain" description="SnoaL-like" evidence="2">
    <location>
        <begin position="25"/>
        <end position="133"/>
    </location>
</feature>
<dbReference type="InterPro" id="IPR037401">
    <property type="entry name" value="SnoaL-like"/>
</dbReference>
<gene>
    <name evidence="3" type="ORF">HNR12_003554</name>
</gene>
<reference evidence="3 4" key="1">
    <citation type="submission" date="2020-07" db="EMBL/GenBank/DDBJ databases">
        <title>Sequencing the genomes of 1000 actinobacteria strains.</title>
        <authorList>
            <person name="Klenk H.-P."/>
        </authorList>
    </citation>
    <scope>NUCLEOTIDE SEQUENCE [LARGE SCALE GENOMIC DNA]</scope>
    <source>
        <strain evidence="3 4">DSM 45927</strain>
    </source>
</reference>
<sequence length="153" mass="16695">MTESASVVESAPPKPPVRATEERTRAFLAALESKDLAQLENTLHPDATLTIPLAPSGDPEPFGRFEGKEQVLGYFRGITEIMARIEFADLRVSVTADAATSFVQAKGNFTTPDDRPYPNVYVLRADWSDGKLIAVEEYANPVTFAKHFGVPIG</sequence>
<keyword evidence="3" id="KW-0413">Isomerase</keyword>
<evidence type="ECO:0000259" key="2">
    <source>
        <dbReference type="Pfam" id="PF12680"/>
    </source>
</evidence>
<protein>
    <submittedName>
        <fullName evidence="3">Ketosteroid isomerase-like protein</fullName>
    </submittedName>
</protein>
<evidence type="ECO:0000313" key="4">
    <source>
        <dbReference type="Proteomes" id="UP000575985"/>
    </source>
</evidence>
<dbReference type="EMBL" id="JACCFO010000001">
    <property type="protein sequence ID" value="NYI97277.1"/>
    <property type="molecule type" value="Genomic_DNA"/>
</dbReference>
<dbReference type="SUPFAM" id="SSF54427">
    <property type="entry name" value="NTF2-like"/>
    <property type="match status" value="1"/>
</dbReference>
<dbReference type="AlphaFoldDB" id="A0A853BRU6"/>
<proteinExistence type="predicted"/>
<feature type="region of interest" description="Disordered" evidence="1">
    <location>
        <begin position="1"/>
        <end position="20"/>
    </location>
</feature>
<name>A0A853BRU6_9ACTN</name>
<keyword evidence="4" id="KW-1185">Reference proteome</keyword>
<accession>A0A853BRU6</accession>
<dbReference type="InterPro" id="IPR032710">
    <property type="entry name" value="NTF2-like_dom_sf"/>
</dbReference>
<dbReference type="GO" id="GO:0016853">
    <property type="term" value="F:isomerase activity"/>
    <property type="evidence" value="ECO:0007669"/>
    <property type="project" value="UniProtKB-KW"/>
</dbReference>
<dbReference type="Pfam" id="PF12680">
    <property type="entry name" value="SnoaL_2"/>
    <property type="match status" value="1"/>
</dbReference>